<feature type="domain" description="Manganese/iron superoxide dismutase C-terminal" evidence="3">
    <location>
        <begin position="204"/>
        <end position="265"/>
    </location>
</feature>
<dbReference type="PANTHER" id="PTHR43595:SF2">
    <property type="entry name" value="SMALL RIBOSOMAL SUBUNIT PROTEIN MS42"/>
    <property type="match status" value="1"/>
</dbReference>
<dbReference type="PANTHER" id="PTHR43595">
    <property type="entry name" value="37S RIBOSOMAL PROTEIN S26, MITOCHONDRIAL"/>
    <property type="match status" value="1"/>
</dbReference>
<dbReference type="EMBL" id="KZ805376">
    <property type="protein sequence ID" value="PVI00288.1"/>
    <property type="molecule type" value="Genomic_DNA"/>
</dbReference>
<name>A0A2V1DPU6_9PLEO</name>
<organism evidence="4 5">
    <name type="scientific">Periconia macrospinosa</name>
    <dbReference type="NCBI Taxonomy" id="97972"/>
    <lineage>
        <taxon>Eukaryota</taxon>
        <taxon>Fungi</taxon>
        <taxon>Dikarya</taxon>
        <taxon>Ascomycota</taxon>
        <taxon>Pezizomycotina</taxon>
        <taxon>Dothideomycetes</taxon>
        <taxon>Pleosporomycetidae</taxon>
        <taxon>Pleosporales</taxon>
        <taxon>Massarineae</taxon>
        <taxon>Periconiaceae</taxon>
        <taxon>Periconia</taxon>
    </lineage>
</organism>
<reference evidence="4 5" key="1">
    <citation type="journal article" date="2018" name="Sci. Rep.">
        <title>Comparative genomics provides insights into the lifestyle and reveals functional heterogeneity of dark septate endophytic fungi.</title>
        <authorList>
            <person name="Knapp D.G."/>
            <person name="Nemeth J.B."/>
            <person name="Barry K."/>
            <person name="Hainaut M."/>
            <person name="Henrissat B."/>
            <person name="Johnson J."/>
            <person name="Kuo A."/>
            <person name="Lim J.H.P."/>
            <person name="Lipzen A."/>
            <person name="Nolan M."/>
            <person name="Ohm R.A."/>
            <person name="Tamas L."/>
            <person name="Grigoriev I.V."/>
            <person name="Spatafora J.W."/>
            <person name="Nagy L.G."/>
            <person name="Kovacs G.M."/>
        </authorList>
    </citation>
    <scope>NUCLEOTIDE SEQUENCE [LARGE SCALE GENOMIC DNA]</scope>
    <source>
        <strain evidence="4 5">DSE2036</strain>
    </source>
</reference>
<dbReference type="Proteomes" id="UP000244855">
    <property type="component" value="Unassembled WGS sequence"/>
</dbReference>
<feature type="compositionally biased region" description="Basic and acidic residues" evidence="2">
    <location>
        <begin position="29"/>
        <end position="40"/>
    </location>
</feature>
<dbReference type="InterPro" id="IPR036314">
    <property type="entry name" value="SOD_C_sf"/>
</dbReference>
<dbReference type="SUPFAM" id="SSF46609">
    <property type="entry name" value="Fe,Mn superoxide dismutase (SOD), N-terminal domain"/>
    <property type="match status" value="1"/>
</dbReference>
<dbReference type="GO" id="GO:0046872">
    <property type="term" value="F:metal ion binding"/>
    <property type="evidence" value="ECO:0007669"/>
    <property type="project" value="InterPro"/>
</dbReference>
<evidence type="ECO:0000313" key="5">
    <source>
        <dbReference type="Proteomes" id="UP000244855"/>
    </source>
</evidence>
<sequence>MGNGGSGQGKVLKHWNWQGGCRAAARRGGFHDAGDRDPSNHHPPIHPFPLSSIRSTSHHPHGMIIRSFARRHNAIPTLLSTATTRPVAAAAARQSPVASILLARNVHKVPALHNHQSLQKNGIPGLLSPKAFDIAFTQYHQHLVNELNSVTTGTPYENQTPESLAVEFARDPNRAYLFNLASNAYNNAFFFNGINTDPNITSVPSSDLKEEIVKNFNSLETMRDEILGIADAMFGPGYVWVVQDSHPRSTKMRVLTTYIAGSPLAGAHNRRQEHDLNTQNADSYQQLNGVGSFGASARKPNAPLDKEKTALGGANVTPLLCVNTWQHVWLPDYGVTGKMDYLEAWWNKINWNVVLQLARLHKDISDKKFRFQS</sequence>
<gene>
    <name evidence="4" type="ORF">DM02DRAFT_708797</name>
</gene>
<dbReference type="Pfam" id="PF02777">
    <property type="entry name" value="Sod_Fe_C"/>
    <property type="match status" value="2"/>
</dbReference>
<dbReference type="GO" id="GO:0004784">
    <property type="term" value="F:superoxide dismutase activity"/>
    <property type="evidence" value="ECO:0007669"/>
    <property type="project" value="InterPro"/>
</dbReference>
<proteinExistence type="predicted"/>
<comment type="function">
    <text evidence="1">Component of the mitochondrial ribosome (mitoribosome), a dedicated translation machinery responsible for the synthesis of mitochondrial genome-encoded proteins, including at least some of the essential transmembrane subunits of the mitochondrial respiratory chain. The mitoribosomes are attached to the mitochondrial inner membrane and translation products are cotranslationally integrated into the membrane.</text>
</comment>
<dbReference type="Gene3D" id="3.55.40.20">
    <property type="entry name" value="Iron/manganese superoxide dismutase, C-terminal domain"/>
    <property type="match status" value="1"/>
</dbReference>
<dbReference type="InterPro" id="IPR036324">
    <property type="entry name" value="Mn/Fe_SOD_N_sf"/>
</dbReference>
<dbReference type="OrthoDB" id="275227at2759"/>
<feature type="region of interest" description="Disordered" evidence="2">
    <location>
        <begin position="26"/>
        <end position="58"/>
    </location>
</feature>
<evidence type="ECO:0000313" key="4">
    <source>
        <dbReference type="EMBL" id="PVI00288.1"/>
    </source>
</evidence>
<feature type="domain" description="Manganese/iron superoxide dismutase C-terminal" evidence="3">
    <location>
        <begin position="309"/>
        <end position="354"/>
    </location>
</feature>
<evidence type="ECO:0000256" key="1">
    <source>
        <dbReference type="ARBA" id="ARBA00037226"/>
    </source>
</evidence>
<keyword evidence="5" id="KW-1185">Reference proteome</keyword>
<evidence type="ECO:0000259" key="3">
    <source>
        <dbReference type="Pfam" id="PF02777"/>
    </source>
</evidence>
<dbReference type="STRING" id="97972.A0A2V1DPU6"/>
<dbReference type="GO" id="GO:0005737">
    <property type="term" value="C:cytoplasm"/>
    <property type="evidence" value="ECO:0007669"/>
    <property type="project" value="TreeGrafter"/>
</dbReference>
<protein>
    <submittedName>
        <fullName evidence="4">Manganese and iron superoxide dismutase</fullName>
    </submittedName>
</protein>
<dbReference type="InterPro" id="IPR019832">
    <property type="entry name" value="Mn/Fe_SOD_C"/>
</dbReference>
<evidence type="ECO:0000256" key="2">
    <source>
        <dbReference type="SAM" id="MobiDB-lite"/>
    </source>
</evidence>
<dbReference type="SUPFAM" id="SSF54719">
    <property type="entry name" value="Fe,Mn superoxide dismutase (SOD), C-terminal domain"/>
    <property type="match status" value="1"/>
</dbReference>
<dbReference type="AlphaFoldDB" id="A0A2V1DPU6"/>
<accession>A0A2V1DPU6</accession>